<feature type="transmembrane region" description="Helical" evidence="1">
    <location>
        <begin position="133"/>
        <end position="152"/>
    </location>
</feature>
<evidence type="ECO:0000313" key="3">
    <source>
        <dbReference type="Proteomes" id="UP001589833"/>
    </source>
</evidence>
<feature type="transmembrane region" description="Helical" evidence="1">
    <location>
        <begin position="159"/>
        <end position="176"/>
    </location>
</feature>
<accession>A0ABV6NBH8</accession>
<protein>
    <recommendedName>
        <fullName evidence="4">DUF2157 domain-containing protein</fullName>
    </recommendedName>
</protein>
<keyword evidence="1" id="KW-0812">Transmembrane</keyword>
<dbReference type="EMBL" id="JBHLTR010000004">
    <property type="protein sequence ID" value="MFC0558056.1"/>
    <property type="molecule type" value="Genomic_DNA"/>
</dbReference>
<feature type="transmembrane region" description="Helical" evidence="1">
    <location>
        <begin position="109"/>
        <end position="127"/>
    </location>
</feature>
<sequence length="177" mass="20925">MDNKRKDIILKEIKYWKQSRLLPEHYCDFLLTLYSEGETLDQRLKEDSQVSKLKPFLWFITAQALFLLAVLVIYFTDFSLIMQITICLFISMTLLIIAKKSINELLSNLYLMMIAFIFLLLTVESVLRFTDGNFHYIQVVILFHCLVWFIIGWKGSIRFFTISAVLGLIVLLFFLFR</sequence>
<feature type="transmembrane region" description="Helical" evidence="1">
    <location>
        <begin position="80"/>
        <end position="97"/>
    </location>
</feature>
<gene>
    <name evidence="2" type="ORF">ACFFH4_03180</name>
</gene>
<name>A0ABV6NBH8_9BACI</name>
<reference evidence="2 3" key="1">
    <citation type="submission" date="2024-09" db="EMBL/GenBank/DDBJ databases">
        <authorList>
            <person name="Sun Q."/>
            <person name="Mori K."/>
        </authorList>
    </citation>
    <scope>NUCLEOTIDE SEQUENCE [LARGE SCALE GENOMIC DNA]</scope>
    <source>
        <strain evidence="2 3">NCAIM B.02301</strain>
    </source>
</reference>
<dbReference type="RefSeq" id="WP_273841248.1">
    <property type="nucleotide sequence ID" value="NZ_JAQQWT010000003.1"/>
</dbReference>
<evidence type="ECO:0008006" key="4">
    <source>
        <dbReference type="Google" id="ProtNLM"/>
    </source>
</evidence>
<evidence type="ECO:0000256" key="1">
    <source>
        <dbReference type="SAM" id="Phobius"/>
    </source>
</evidence>
<dbReference type="Proteomes" id="UP001589833">
    <property type="component" value="Unassembled WGS sequence"/>
</dbReference>
<proteinExistence type="predicted"/>
<keyword evidence="1" id="KW-1133">Transmembrane helix</keyword>
<feature type="transmembrane region" description="Helical" evidence="1">
    <location>
        <begin position="56"/>
        <end position="74"/>
    </location>
</feature>
<organism evidence="2 3">
    <name type="scientific">Halalkalibacter alkalisediminis</name>
    <dbReference type="NCBI Taxonomy" id="935616"/>
    <lineage>
        <taxon>Bacteria</taxon>
        <taxon>Bacillati</taxon>
        <taxon>Bacillota</taxon>
        <taxon>Bacilli</taxon>
        <taxon>Bacillales</taxon>
        <taxon>Bacillaceae</taxon>
        <taxon>Halalkalibacter</taxon>
    </lineage>
</organism>
<comment type="caution">
    <text evidence="2">The sequence shown here is derived from an EMBL/GenBank/DDBJ whole genome shotgun (WGS) entry which is preliminary data.</text>
</comment>
<keyword evidence="3" id="KW-1185">Reference proteome</keyword>
<evidence type="ECO:0000313" key="2">
    <source>
        <dbReference type="EMBL" id="MFC0558056.1"/>
    </source>
</evidence>
<keyword evidence="1" id="KW-0472">Membrane</keyword>